<evidence type="ECO:0000256" key="2">
    <source>
        <dbReference type="SAM" id="MobiDB-lite"/>
    </source>
</evidence>
<dbReference type="AlphaFoldDB" id="A0A346Y1R9"/>
<dbReference type="Gene3D" id="2.40.100.10">
    <property type="entry name" value="Cyclophilin-like"/>
    <property type="match status" value="1"/>
</dbReference>
<reference evidence="4 5" key="1">
    <citation type="submission" date="2018-09" db="EMBL/GenBank/DDBJ databases">
        <title>Complete genome sequence of Euzebya sp. DY32-46 isolated from seawater of Pacific Ocean.</title>
        <authorList>
            <person name="Xu L."/>
            <person name="Wu Y.-H."/>
            <person name="Xu X.-W."/>
        </authorList>
    </citation>
    <scope>NUCLEOTIDE SEQUENCE [LARGE SCALE GENOMIC DNA]</scope>
    <source>
        <strain evidence="4 5">DY32-46</strain>
    </source>
</reference>
<dbReference type="KEGG" id="euz:DVS28_a3744"/>
<evidence type="ECO:0000259" key="3">
    <source>
        <dbReference type="PROSITE" id="PS50072"/>
    </source>
</evidence>
<keyword evidence="5" id="KW-1185">Reference proteome</keyword>
<dbReference type="InterPro" id="IPR002130">
    <property type="entry name" value="Cyclophilin-type_PPIase_dom"/>
</dbReference>
<dbReference type="InterPro" id="IPR044666">
    <property type="entry name" value="Cyclophilin_A-like"/>
</dbReference>
<dbReference type="EMBL" id="CP031165">
    <property type="protein sequence ID" value="AXV08416.1"/>
    <property type="molecule type" value="Genomic_DNA"/>
</dbReference>
<dbReference type="RefSeq" id="WP_164710739.1">
    <property type="nucleotide sequence ID" value="NZ_CP031165.1"/>
</dbReference>
<dbReference type="PROSITE" id="PS50072">
    <property type="entry name" value="CSA_PPIASE_2"/>
    <property type="match status" value="1"/>
</dbReference>
<proteinExistence type="predicted"/>
<dbReference type="Pfam" id="PF00160">
    <property type="entry name" value="Pro_isomerase"/>
    <property type="match status" value="1"/>
</dbReference>
<accession>A0A346Y1R9</accession>
<dbReference type="PANTHER" id="PTHR45625">
    <property type="entry name" value="PEPTIDYL-PROLYL CIS-TRANS ISOMERASE-RELATED"/>
    <property type="match status" value="1"/>
</dbReference>
<protein>
    <submittedName>
        <fullName evidence="4">Peptidyl-prolyl cis-trans isomerase</fullName>
    </submittedName>
</protein>
<evidence type="ECO:0000313" key="5">
    <source>
        <dbReference type="Proteomes" id="UP000264006"/>
    </source>
</evidence>
<dbReference type="SUPFAM" id="SSF50891">
    <property type="entry name" value="Cyclophilin-like"/>
    <property type="match status" value="1"/>
</dbReference>
<feature type="region of interest" description="Disordered" evidence="2">
    <location>
        <begin position="72"/>
        <end position="103"/>
    </location>
</feature>
<gene>
    <name evidence="4" type="ORF">DVS28_a3744</name>
</gene>
<sequence length="307" mass="32607">MSGSQHKKQEKARRRAEREKARQEERRRNQMTAIAVVAVLVLGGVLVAATVMDRRSENADAAAELQSEIEAAASEAAEQGSEAPSEDAEPATMVPDDPEVEAGEAVDSGLEPVIDDRPVACDADEPANVADTRPQFPGGPADVLEAGVDYVAVVETSCGTVTLDLLEDDAPETVNSFVFLAQQGFFDGLEIFRNATSIGALQTGGGDQSNTWSIGYSLPDELGLAESDGYPVGSVAMANAGPNTGGSQFFFVYNELFDTAFDQQRAYSVFGQVTEGLDILEEIGAIAAEGETPSERVYMETVTIQEQ</sequence>
<feature type="compositionally biased region" description="Basic residues" evidence="2">
    <location>
        <begin position="1"/>
        <end position="15"/>
    </location>
</feature>
<feature type="compositionally biased region" description="Low complexity" evidence="2">
    <location>
        <begin position="72"/>
        <end position="83"/>
    </location>
</feature>
<dbReference type="InterPro" id="IPR029000">
    <property type="entry name" value="Cyclophilin-like_dom_sf"/>
</dbReference>
<dbReference type="CDD" id="cd00317">
    <property type="entry name" value="cyclophilin"/>
    <property type="match status" value="1"/>
</dbReference>
<feature type="region of interest" description="Disordered" evidence="2">
    <location>
        <begin position="1"/>
        <end position="29"/>
    </location>
</feature>
<comment type="function">
    <text evidence="1">PPIases accelerate the folding of proteins. It catalyzes the cis-trans isomerization of proline imidic peptide bonds in oligopeptides.</text>
</comment>
<keyword evidence="4" id="KW-0413">Isomerase</keyword>
<dbReference type="GO" id="GO:0003755">
    <property type="term" value="F:peptidyl-prolyl cis-trans isomerase activity"/>
    <property type="evidence" value="ECO:0007669"/>
    <property type="project" value="InterPro"/>
</dbReference>
<feature type="domain" description="PPIase cyclophilin-type" evidence="3">
    <location>
        <begin position="151"/>
        <end position="304"/>
    </location>
</feature>
<feature type="compositionally biased region" description="Basic and acidic residues" evidence="2">
    <location>
        <begin position="16"/>
        <end position="28"/>
    </location>
</feature>
<dbReference type="PRINTS" id="PR00153">
    <property type="entry name" value="CSAPPISMRASE"/>
</dbReference>
<dbReference type="PANTHER" id="PTHR45625:SF3">
    <property type="entry name" value="PEPTIDYL-PROLYL CIS-TRANS ISOMERASE B-RELATED"/>
    <property type="match status" value="1"/>
</dbReference>
<organism evidence="4 5">
    <name type="scientific">Euzebya pacifica</name>
    <dbReference type="NCBI Taxonomy" id="1608957"/>
    <lineage>
        <taxon>Bacteria</taxon>
        <taxon>Bacillati</taxon>
        <taxon>Actinomycetota</taxon>
        <taxon>Nitriliruptoria</taxon>
        <taxon>Euzebyales</taxon>
    </lineage>
</organism>
<name>A0A346Y1R9_9ACTN</name>
<dbReference type="Proteomes" id="UP000264006">
    <property type="component" value="Chromosome"/>
</dbReference>
<evidence type="ECO:0000313" key="4">
    <source>
        <dbReference type="EMBL" id="AXV08416.1"/>
    </source>
</evidence>
<evidence type="ECO:0000256" key="1">
    <source>
        <dbReference type="ARBA" id="ARBA00002388"/>
    </source>
</evidence>